<evidence type="ECO:0000313" key="4">
    <source>
        <dbReference type="EMBL" id="WNG48446.1"/>
    </source>
</evidence>
<keyword evidence="2" id="KW-0012">Acyltransferase</keyword>
<reference evidence="4 5" key="1">
    <citation type="submission" date="2019-08" db="EMBL/GenBank/DDBJ databases">
        <title>Archangium and Cystobacter genomes.</title>
        <authorList>
            <person name="Chen I.-C.K."/>
            <person name="Wielgoss S."/>
        </authorList>
    </citation>
    <scope>NUCLEOTIDE SEQUENCE [LARGE SCALE GENOMIC DNA]</scope>
    <source>
        <strain evidence="4 5">Cbm 6</strain>
    </source>
</reference>
<keyword evidence="1" id="KW-0808">Transferase</keyword>
<sequence>MTTLNRPDFRGSAVPPPDVRVLDGVPPGAEEAVARLYWTAFARKFRPGLGDAEHGVPVLREALAADRLSCAIGPDGTVLGVLGHYRAGRGAIDLRYQTLLRHFSPWSAPWRALLLLPLHREARPGELLLDGIAVDPAARGRGLGTRLLAHAVELARQDGLRWVRLGVVDTNPRARALYERCGFVAERTQEVSPLGALYGFRSVTEMTLELSEQGEGT</sequence>
<protein>
    <submittedName>
        <fullName evidence="4">GNAT family N-acetyltransferase</fullName>
    </submittedName>
</protein>
<dbReference type="PROSITE" id="PS51186">
    <property type="entry name" value="GNAT"/>
    <property type="match status" value="1"/>
</dbReference>
<dbReference type="InterPro" id="IPR000182">
    <property type="entry name" value="GNAT_dom"/>
</dbReference>
<evidence type="ECO:0000256" key="1">
    <source>
        <dbReference type="ARBA" id="ARBA00022679"/>
    </source>
</evidence>
<feature type="domain" description="N-acetyltransferase" evidence="3">
    <location>
        <begin position="123"/>
        <end position="211"/>
    </location>
</feature>
<dbReference type="Pfam" id="PF00583">
    <property type="entry name" value="Acetyltransf_1"/>
    <property type="match status" value="1"/>
</dbReference>
<dbReference type="InterPro" id="IPR016181">
    <property type="entry name" value="Acyl_CoA_acyltransferase"/>
</dbReference>
<dbReference type="EMBL" id="CP043494">
    <property type="protein sequence ID" value="WNG48446.1"/>
    <property type="molecule type" value="Genomic_DNA"/>
</dbReference>
<dbReference type="Proteomes" id="UP001611383">
    <property type="component" value="Chromosome"/>
</dbReference>
<gene>
    <name evidence="4" type="ORF">F0U60_33225</name>
</gene>
<evidence type="ECO:0000259" key="3">
    <source>
        <dbReference type="PROSITE" id="PS51186"/>
    </source>
</evidence>
<dbReference type="PANTHER" id="PTHR43420:SF47">
    <property type="entry name" value="N-ACETYLTRANSFERASE DOMAIN-CONTAINING PROTEIN"/>
    <property type="match status" value="1"/>
</dbReference>
<evidence type="ECO:0000256" key="2">
    <source>
        <dbReference type="ARBA" id="ARBA00023315"/>
    </source>
</evidence>
<dbReference type="SUPFAM" id="SSF55729">
    <property type="entry name" value="Acyl-CoA N-acyltransferases (Nat)"/>
    <property type="match status" value="1"/>
</dbReference>
<proteinExistence type="predicted"/>
<evidence type="ECO:0000313" key="5">
    <source>
        <dbReference type="Proteomes" id="UP001611383"/>
    </source>
</evidence>
<organism evidence="4 5">
    <name type="scientific">Archangium minus</name>
    <dbReference type="NCBI Taxonomy" id="83450"/>
    <lineage>
        <taxon>Bacteria</taxon>
        <taxon>Pseudomonadati</taxon>
        <taxon>Myxococcota</taxon>
        <taxon>Myxococcia</taxon>
        <taxon>Myxococcales</taxon>
        <taxon>Cystobacterineae</taxon>
        <taxon>Archangiaceae</taxon>
        <taxon>Archangium</taxon>
    </lineage>
</organism>
<dbReference type="Gene3D" id="3.40.630.30">
    <property type="match status" value="1"/>
</dbReference>
<name>A0ABY9WZ81_9BACT</name>
<dbReference type="RefSeq" id="WP_395805975.1">
    <property type="nucleotide sequence ID" value="NZ_CP043494.1"/>
</dbReference>
<dbReference type="InterPro" id="IPR050680">
    <property type="entry name" value="YpeA/RimI_acetyltransf"/>
</dbReference>
<dbReference type="CDD" id="cd04301">
    <property type="entry name" value="NAT_SF"/>
    <property type="match status" value="1"/>
</dbReference>
<accession>A0ABY9WZ81</accession>
<keyword evidence="5" id="KW-1185">Reference proteome</keyword>
<dbReference type="PANTHER" id="PTHR43420">
    <property type="entry name" value="ACETYLTRANSFERASE"/>
    <property type="match status" value="1"/>
</dbReference>